<organism evidence="2 3">
    <name type="scientific">Mycena rosella</name>
    <name type="common">Pink bonnet</name>
    <name type="synonym">Agaricus rosellus</name>
    <dbReference type="NCBI Taxonomy" id="1033263"/>
    <lineage>
        <taxon>Eukaryota</taxon>
        <taxon>Fungi</taxon>
        <taxon>Dikarya</taxon>
        <taxon>Basidiomycota</taxon>
        <taxon>Agaricomycotina</taxon>
        <taxon>Agaricomycetes</taxon>
        <taxon>Agaricomycetidae</taxon>
        <taxon>Agaricales</taxon>
        <taxon>Marasmiineae</taxon>
        <taxon>Mycenaceae</taxon>
        <taxon>Mycena</taxon>
    </lineage>
</organism>
<feature type="compositionally biased region" description="Basic and acidic residues" evidence="1">
    <location>
        <begin position="79"/>
        <end position="93"/>
    </location>
</feature>
<reference evidence="2" key="1">
    <citation type="submission" date="2023-03" db="EMBL/GenBank/DDBJ databases">
        <title>Massive genome expansion in bonnet fungi (Mycena s.s.) driven by repeated elements and novel gene families across ecological guilds.</title>
        <authorList>
            <consortium name="Lawrence Berkeley National Laboratory"/>
            <person name="Harder C.B."/>
            <person name="Miyauchi S."/>
            <person name="Viragh M."/>
            <person name="Kuo A."/>
            <person name="Thoen E."/>
            <person name="Andreopoulos B."/>
            <person name="Lu D."/>
            <person name="Skrede I."/>
            <person name="Drula E."/>
            <person name="Henrissat B."/>
            <person name="Morin E."/>
            <person name="Kohler A."/>
            <person name="Barry K."/>
            <person name="LaButti K."/>
            <person name="Morin E."/>
            <person name="Salamov A."/>
            <person name="Lipzen A."/>
            <person name="Mereny Z."/>
            <person name="Hegedus B."/>
            <person name="Baldrian P."/>
            <person name="Stursova M."/>
            <person name="Weitz H."/>
            <person name="Taylor A."/>
            <person name="Grigoriev I.V."/>
            <person name="Nagy L.G."/>
            <person name="Martin F."/>
            <person name="Kauserud H."/>
        </authorList>
    </citation>
    <scope>NUCLEOTIDE SEQUENCE</scope>
    <source>
        <strain evidence="2">CBHHK067</strain>
    </source>
</reference>
<comment type="caution">
    <text evidence="2">The sequence shown here is derived from an EMBL/GenBank/DDBJ whole genome shotgun (WGS) entry which is preliminary data.</text>
</comment>
<dbReference type="Proteomes" id="UP001221757">
    <property type="component" value="Unassembled WGS sequence"/>
</dbReference>
<name>A0AAD7CYT0_MYCRO</name>
<keyword evidence="3" id="KW-1185">Reference proteome</keyword>
<evidence type="ECO:0000313" key="2">
    <source>
        <dbReference type="EMBL" id="KAJ7668900.1"/>
    </source>
</evidence>
<feature type="compositionally biased region" description="Basic and acidic residues" evidence="1">
    <location>
        <begin position="140"/>
        <end position="149"/>
    </location>
</feature>
<evidence type="ECO:0000313" key="3">
    <source>
        <dbReference type="Proteomes" id="UP001221757"/>
    </source>
</evidence>
<dbReference type="AlphaFoldDB" id="A0AAD7CYT0"/>
<accession>A0AAD7CYT0</accession>
<evidence type="ECO:0000256" key="1">
    <source>
        <dbReference type="SAM" id="MobiDB-lite"/>
    </source>
</evidence>
<protein>
    <submittedName>
        <fullName evidence="2">Uncharacterized protein</fullName>
    </submittedName>
</protein>
<feature type="region of interest" description="Disordered" evidence="1">
    <location>
        <begin position="38"/>
        <end position="157"/>
    </location>
</feature>
<proteinExistence type="predicted"/>
<feature type="compositionally biased region" description="Basic and acidic residues" evidence="1">
    <location>
        <begin position="62"/>
        <end position="72"/>
    </location>
</feature>
<feature type="compositionally biased region" description="Basic and acidic residues" evidence="1">
    <location>
        <begin position="119"/>
        <end position="128"/>
    </location>
</feature>
<dbReference type="EMBL" id="JARKIE010000192">
    <property type="protein sequence ID" value="KAJ7668900.1"/>
    <property type="molecule type" value="Genomic_DNA"/>
</dbReference>
<gene>
    <name evidence="2" type="ORF">B0H17DRAFT_1142365</name>
</gene>
<sequence length="175" mass="19780">MGSEDGNVKAKVTRRQILGESKCGDEITHLRRKRRLRFASRSRMERTLTAMGCARGTARNGRRLEDREERSGTRAGQSHVHEVLPGRRDEMKPENTTPEHSSQEPKAHMKGQSRTTELPQKEMCEGKQRKNKYGGCPDPPRGKPADADRSGQSQAYNELKCNVWCTQHGEHKAMG</sequence>